<organism evidence="4">
    <name type="scientific">freshwater metagenome</name>
    <dbReference type="NCBI Taxonomy" id="449393"/>
    <lineage>
        <taxon>unclassified sequences</taxon>
        <taxon>metagenomes</taxon>
        <taxon>ecological metagenomes</taxon>
    </lineage>
</organism>
<dbReference type="InterPro" id="IPR002347">
    <property type="entry name" value="SDR_fam"/>
</dbReference>
<dbReference type="PANTHER" id="PTHR43391:SF82">
    <property type="entry name" value="OXIDOREDUCTASE SADH-RELATED"/>
    <property type="match status" value="1"/>
</dbReference>
<evidence type="ECO:0000313" key="3">
    <source>
        <dbReference type="EMBL" id="CAB4768762.1"/>
    </source>
</evidence>
<dbReference type="EMBL" id="CAFBOS010000274">
    <property type="protein sequence ID" value="CAB5024133.1"/>
    <property type="molecule type" value="Genomic_DNA"/>
</dbReference>
<accession>A0A6J7AUA1</accession>
<dbReference type="PANTHER" id="PTHR43391">
    <property type="entry name" value="RETINOL DEHYDROGENASE-RELATED"/>
    <property type="match status" value="1"/>
</dbReference>
<name>A0A6J7AUA1_9ZZZZ</name>
<evidence type="ECO:0000313" key="6">
    <source>
        <dbReference type="EMBL" id="CAB5024133.1"/>
    </source>
</evidence>
<evidence type="ECO:0000313" key="5">
    <source>
        <dbReference type="EMBL" id="CAB4909522.1"/>
    </source>
</evidence>
<sequence length="280" mass="28897">MGIFADRTAVVTGAASGIGLALTTRLLAAGARVVMADIEAAALDEAATALTAAGGTVLPVVTDVRSAVAVEALATRAAEAFGIVQYVFANAGVSVSGATWDVTADDWQWIMGVNVFGVAHMVRSFVPPLVASGLPGRVCVTASVAGYLNQPGFGAYNATKHAVVGIAESLAADLREIQSPVGVTLLAPWFVRTRIADGARNRPAELRDATAPTDFSRSVSARLGAWSGTMHTAEQVADLALSAIEDGHFAVFPYEPSRDAVRARIDAVLDGGIADFYLPS</sequence>
<proteinExistence type="inferred from homology"/>
<reference evidence="4" key="1">
    <citation type="submission" date="2020-05" db="EMBL/GenBank/DDBJ databases">
        <authorList>
            <person name="Chiriac C."/>
            <person name="Salcher M."/>
            <person name="Ghai R."/>
            <person name="Kavagutti S V."/>
        </authorList>
    </citation>
    <scope>NUCLEOTIDE SEQUENCE</scope>
</reference>
<evidence type="ECO:0000313" key="4">
    <source>
        <dbReference type="EMBL" id="CAB4836377.1"/>
    </source>
</evidence>
<dbReference type="AlphaFoldDB" id="A0A6J7AUA1"/>
<dbReference type="PRINTS" id="PR00081">
    <property type="entry name" value="GDHRDH"/>
</dbReference>
<dbReference type="PROSITE" id="PS00061">
    <property type="entry name" value="ADH_SHORT"/>
    <property type="match status" value="1"/>
</dbReference>
<dbReference type="InterPro" id="IPR020904">
    <property type="entry name" value="Sc_DH/Rdtase_CS"/>
</dbReference>
<protein>
    <submittedName>
        <fullName evidence="4">Unannotated protein</fullName>
    </submittedName>
</protein>
<dbReference type="GO" id="GO:0016491">
    <property type="term" value="F:oxidoreductase activity"/>
    <property type="evidence" value="ECO:0007669"/>
    <property type="project" value="UniProtKB-KW"/>
</dbReference>
<gene>
    <name evidence="3" type="ORF">UFOPK2754_02978</name>
    <name evidence="4" type="ORF">UFOPK3139_02835</name>
    <name evidence="5" type="ORF">UFOPK3543_01397</name>
    <name evidence="6" type="ORF">UFOPK3967_02942</name>
</gene>
<dbReference type="Gene3D" id="3.40.50.720">
    <property type="entry name" value="NAD(P)-binding Rossmann-like Domain"/>
    <property type="match status" value="1"/>
</dbReference>
<evidence type="ECO:0000256" key="1">
    <source>
        <dbReference type="ARBA" id="ARBA00006484"/>
    </source>
</evidence>
<dbReference type="EMBL" id="CAEZYR010000165">
    <property type="protein sequence ID" value="CAB4768762.1"/>
    <property type="molecule type" value="Genomic_DNA"/>
</dbReference>
<dbReference type="Pfam" id="PF00106">
    <property type="entry name" value="adh_short"/>
    <property type="match status" value="1"/>
</dbReference>
<dbReference type="CDD" id="cd05233">
    <property type="entry name" value="SDR_c"/>
    <property type="match status" value="1"/>
</dbReference>
<dbReference type="EMBL" id="CAFABA010000169">
    <property type="protein sequence ID" value="CAB4836377.1"/>
    <property type="molecule type" value="Genomic_DNA"/>
</dbReference>
<keyword evidence="2" id="KW-0560">Oxidoreductase</keyword>
<dbReference type="SUPFAM" id="SSF51735">
    <property type="entry name" value="NAD(P)-binding Rossmann-fold domains"/>
    <property type="match status" value="1"/>
</dbReference>
<evidence type="ECO:0000256" key="2">
    <source>
        <dbReference type="ARBA" id="ARBA00023002"/>
    </source>
</evidence>
<dbReference type="EMBL" id="CAFBMH010000045">
    <property type="protein sequence ID" value="CAB4909522.1"/>
    <property type="molecule type" value="Genomic_DNA"/>
</dbReference>
<dbReference type="InterPro" id="IPR036291">
    <property type="entry name" value="NAD(P)-bd_dom_sf"/>
</dbReference>
<comment type="similarity">
    <text evidence="1">Belongs to the short-chain dehydrogenases/reductases (SDR) family.</text>
</comment>